<proteinExistence type="inferred from homology"/>
<feature type="transmembrane region" description="Helical" evidence="7">
    <location>
        <begin position="6"/>
        <end position="25"/>
    </location>
</feature>
<organism evidence="8 9">
    <name type="scientific">Actinomycetospora aurantiaca</name>
    <dbReference type="NCBI Taxonomy" id="3129233"/>
    <lineage>
        <taxon>Bacteria</taxon>
        <taxon>Bacillati</taxon>
        <taxon>Actinomycetota</taxon>
        <taxon>Actinomycetes</taxon>
        <taxon>Pseudonocardiales</taxon>
        <taxon>Pseudonocardiaceae</taxon>
        <taxon>Actinomycetospora</taxon>
    </lineage>
</organism>
<evidence type="ECO:0000256" key="4">
    <source>
        <dbReference type="ARBA" id="ARBA00022989"/>
    </source>
</evidence>
<feature type="transmembrane region" description="Helical" evidence="7">
    <location>
        <begin position="294"/>
        <end position="313"/>
    </location>
</feature>
<feature type="transmembrane region" description="Helical" evidence="7">
    <location>
        <begin position="262"/>
        <end position="282"/>
    </location>
</feature>
<comment type="subcellular location">
    <subcellularLocation>
        <location evidence="1">Membrane</location>
        <topology evidence="1">Multi-pass membrane protein</topology>
    </subcellularLocation>
</comment>
<evidence type="ECO:0000256" key="1">
    <source>
        <dbReference type="ARBA" id="ARBA00004141"/>
    </source>
</evidence>
<evidence type="ECO:0000256" key="3">
    <source>
        <dbReference type="ARBA" id="ARBA00022692"/>
    </source>
</evidence>
<dbReference type="PANTHER" id="PTHR30238:SF0">
    <property type="entry name" value="THYLAKOID MEMBRANE PROTEIN TERC, CHLOROPLASTIC"/>
    <property type="match status" value="1"/>
</dbReference>
<feature type="transmembrane region" description="Helical" evidence="7">
    <location>
        <begin position="78"/>
        <end position="95"/>
    </location>
</feature>
<keyword evidence="5 7" id="KW-0472">Membrane</keyword>
<dbReference type="EMBL" id="JBBEGN010000002">
    <property type="protein sequence ID" value="MEJ2867180.1"/>
    <property type="molecule type" value="Genomic_DNA"/>
</dbReference>
<evidence type="ECO:0000256" key="6">
    <source>
        <dbReference type="SAM" id="MobiDB-lite"/>
    </source>
</evidence>
<feature type="transmembrane region" description="Helical" evidence="7">
    <location>
        <begin position="128"/>
        <end position="147"/>
    </location>
</feature>
<feature type="transmembrane region" description="Helical" evidence="7">
    <location>
        <begin position="200"/>
        <end position="223"/>
    </location>
</feature>
<dbReference type="Proteomes" id="UP001385809">
    <property type="component" value="Unassembled WGS sequence"/>
</dbReference>
<feature type="region of interest" description="Disordered" evidence="6">
    <location>
        <begin position="316"/>
        <end position="367"/>
    </location>
</feature>
<protein>
    <submittedName>
        <fullName evidence="8">TerC family protein</fullName>
    </submittedName>
</protein>
<comment type="similarity">
    <text evidence="2">Belongs to the TerC family.</text>
</comment>
<comment type="caution">
    <text evidence="8">The sequence shown here is derived from an EMBL/GenBank/DDBJ whole genome shotgun (WGS) entry which is preliminary data.</text>
</comment>
<feature type="compositionally biased region" description="Low complexity" evidence="6">
    <location>
        <begin position="332"/>
        <end position="358"/>
    </location>
</feature>
<dbReference type="PANTHER" id="PTHR30238">
    <property type="entry name" value="MEMBRANE BOUND PREDICTED REDOX MODULATOR"/>
    <property type="match status" value="1"/>
</dbReference>
<dbReference type="RefSeq" id="WP_337693802.1">
    <property type="nucleotide sequence ID" value="NZ_JBBEGN010000002.1"/>
</dbReference>
<feature type="transmembrane region" description="Helical" evidence="7">
    <location>
        <begin position="102"/>
        <end position="122"/>
    </location>
</feature>
<accession>A0ABU8MKK9</accession>
<evidence type="ECO:0000256" key="7">
    <source>
        <dbReference type="SAM" id="Phobius"/>
    </source>
</evidence>
<reference evidence="8 9" key="1">
    <citation type="submission" date="2024-03" db="EMBL/GenBank/DDBJ databases">
        <title>Actinomycetospora sp. OC33-EN08, a novel actinomycete isolated from wild orchid (Aerides multiflora).</title>
        <authorList>
            <person name="Suriyachadkun C."/>
        </authorList>
    </citation>
    <scope>NUCLEOTIDE SEQUENCE [LARGE SCALE GENOMIC DNA]</scope>
    <source>
        <strain evidence="8 9">OC33-EN08</strain>
    </source>
</reference>
<dbReference type="InterPro" id="IPR005496">
    <property type="entry name" value="Integral_membrane_TerC"/>
</dbReference>
<feature type="transmembrane region" description="Helical" evidence="7">
    <location>
        <begin position="37"/>
        <end position="58"/>
    </location>
</feature>
<evidence type="ECO:0000256" key="2">
    <source>
        <dbReference type="ARBA" id="ARBA00007511"/>
    </source>
</evidence>
<keyword evidence="4 7" id="KW-1133">Transmembrane helix</keyword>
<name>A0ABU8MKK9_9PSEU</name>
<dbReference type="InterPro" id="IPR022369">
    <property type="entry name" value="Integral_membrane_TerC_rswitch"/>
</dbReference>
<keyword evidence="3 7" id="KW-0812">Transmembrane</keyword>
<keyword evidence="9" id="KW-1185">Reference proteome</keyword>
<dbReference type="Pfam" id="PF03741">
    <property type="entry name" value="TerC"/>
    <property type="match status" value="1"/>
</dbReference>
<evidence type="ECO:0000256" key="5">
    <source>
        <dbReference type="ARBA" id="ARBA00023136"/>
    </source>
</evidence>
<dbReference type="NCBIfam" id="TIGR03718">
    <property type="entry name" value="R_switched_Alx"/>
    <property type="match status" value="1"/>
</dbReference>
<evidence type="ECO:0000313" key="8">
    <source>
        <dbReference type="EMBL" id="MEJ2867180.1"/>
    </source>
</evidence>
<sequence>MTVPLWVWAATVGGIAVLVAIDIWHARSPHEVSFREATLWSVIYIVVALVFGAGLWFFMGAQSGIEYISGWLVEKSLSVDNLFIFAVILAQFAVPKRHQQKVLLWGVIGALVMRAIFILIGAAVINAFSFAFVIFGAFLVYTAIGLIRSHGEEPKDMSDNVAVRLTRRFVTVHEEDTKPGDKHDGQLWRKVGGKLGVTPLFITVAVILSVDLVFALDSIPAIFGITQNSYIVFTANAFALLGLRALYFLLVGLLERLVHLSYGLAFILAFIGVKLVLHWLHVDINPAIPEVPTWLSLIVIVVTLTVVTITSLYSTRGLPPKSSEQSEESSDSPESGRSEGTTETGTSADGTSADAGADLPADASRRT</sequence>
<feature type="transmembrane region" description="Helical" evidence="7">
    <location>
        <begin position="229"/>
        <end position="250"/>
    </location>
</feature>
<evidence type="ECO:0000313" key="9">
    <source>
        <dbReference type="Proteomes" id="UP001385809"/>
    </source>
</evidence>
<gene>
    <name evidence="8" type="ORF">WCD74_05345</name>
</gene>